<comment type="caution">
    <text evidence="7">Lacks conserved residue(s) required for the propagation of feature annotation.</text>
</comment>
<proteinExistence type="inferred from homology"/>
<dbReference type="EC" id="6.1.1.12" evidence="7"/>
<dbReference type="NCBIfam" id="TIGR00459">
    <property type="entry name" value="aspS_bact"/>
    <property type="match status" value="1"/>
</dbReference>
<evidence type="ECO:0000256" key="2">
    <source>
        <dbReference type="ARBA" id="ARBA00022598"/>
    </source>
</evidence>
<comment type="subunit">
    <text evidence="7">Homodimer.</text>
</comment>
<dbReference type="HAMAP" id="MF_00044">
    <property type="entry name" value="Asp_tRNA_synth_type1"/>
    <property type="match status" value="1"/>
</dbReference>
<evidence type="ECO:0000256" key="4">
    <source>
        <dbReference type="ARBA" id="ARBA00022840"/>
    </source>
</evidence>
<feature type="binding site" evidence="7">
    <location>
        <position position="448"/>
    </location>
    <ligand>
        <name>L-aspartate</name>
        <dbReference type="ChEBI" id="CHEBI:29991"/>
    </ligand>
</feature>
<dbReference type="GO" id="GO:0005737">
    <property type="term" value="C:cytoplasm"/>
    <property type="evidence" value="ECO:0007669"/>
    <property type="project" value="UniProtKB-SubCell"/>
</dbReference>
<evidence type="ECO:0000256" key="3">
    <source>
        <dbReference type="ARBA" id="ARBA00022741"/>
    </source>
</evidence>
<dbReference type="Pfam" id="PF00152">
    <property type="entry name" value="tRNA-synt_2"/>
    <property type="match status" value="1"/>
</dbReference>
<dbReference type="SUPFAM" id="SSF50249">
    <property type="entry name" value="Nucleic acid-binding proteins"/>
    <property type="match status" value="1"/>
</dbReference>
<feature type="binding site" evidence="7">
    <location>
        <position position="489"/>
    </location>
    <ligand>
        <name>L-aspartate</name>
        <dbReference type="ChEBI" id="CHEBI:29991"/>
    </ligand>
</feature>
<dbReference type="InterPro" id="IPR006195">
    <property type="entry name" value="aa-tRNA-synth_II"/>
</dbReference>
<dbReference type="InterPro" id="IPR029351">
    <property type="entry name" value="GAD_dom"/>
</dbReference>
<dbReference type="PRINTS" id="PR01042">
    <property type="entry name" value="TRNASYNTHASP"/>
</dbReference>
<feature type="region of interest" description="Aspartate" evidence="7">
    <location>
        <begin position="200"/>
        <end position="203"/>
    </location>
</feature>
<dbReference type="Pfam" id="PF01336">
    <property type="entry name" value="tRNA_anti-codon"/>
    <property type="match status" value="1"/>
</dbReference>
<evidence type="ECO:0000256" key="5">
    <source>
        <dbReference type="ARBA" id="ARBA00022917"/>
    </source>
</evidence>
<keyword evidence="7" id="KW-0963">Cytoplasm</keyword>
<dbReference type="InterPro" id="IPR004364">
    <property type="entry name" value="Aa-tRNA-synt_II"/>
</dbReference>
<dbReference type="InterPro" id="IPR012340">
    <property type="entry name" value="NA-bd_OB-fold"/>
</dbReference>
<dbReference type="PANTHER" id="PTHR22594">
    <property type="entry name" value="ASPARTYL/LYSYL-TRNA SYNTHETASE"/>
    <property type="match status" value="1"/>
</dbReference>
<gene>
    <name evidence="7" type="primary">aspS</name>
    <name evidence="9" type="ORF">COU35_04315</name>
</gene>
<protein>
    <recommendedName>
        <fullName evidence="7">Aspartate--tRNA ligase</fullName>
        <ecNumber evidence="7">6.1.1.12</ecNumber>
    </recommendedName>
    <alternativeName>
        <fullName evidence="7">Aspartyl-tRNA synthetase</fullName>
        <shortName evidence="7">AspRS</shortName>
    </alternativeName>
</protein>
<keyword evidence="6 7" id="KW-0030">Aminoacyl-tRNA synthetase</keyword>
<accession>A0A2H0TPE5</accession>
<dbReference type="Gene3D" id="2.40.50.140">
    <property type="entry name" value="Nucleic acid-binding proteins"/>
    <property type="match status" value="1"/>
</dbReference>
<evidence type="ECO:0000313" key="10">
    <source>
        <dbReference type="Proteomes" id="UP000230154"/>
    </source>
</evidence>
<feature type="binding site" evidence="7">
    <location>
        <position position="482"/>
    </location>
    <ligand>
        <name>ATP</name>
        <dbReference type="ChEBI" id="CHEBI:30616"/>
    </ligand>
</feature>
<dbReference type="InterPro" id="IPR004365">
    <property type="entry name" value="NA-bd_OB_tRNA"/>
</dbReference>
<dbReference type="AlphaFoldDB" id="A0A2H0TPE5"/>
<sequence>MYRTHTCGALRKADVGQPVTLSGWVHRRRDLGGLIFIDLRDRYGLTQVVFHPEEVSNFGIAELLKYEYIVKVTGHVVARTAETVNADIETGEVELSATDIEILSQAKPMPFEIFETTKGQEEEELRLKYRFLELRRERLKDNMIFRNKMISHIRTYMEDRDFLDIATPILTVSSPEGARDFLVPSRIHPGKFYALPQAPQQYKQLLMVAGFDRYYQIAPCMRDEDPRADRSPGEFYQLDCEVSFMEPGEFFDLMEPLFVELTEHVAGKRVKQRPFPRIPFKECMERYGSDRPDLRFDLEIQDVSEWGTATDFKVFNAAEHVQALVIPGGETFSRKEIDDEFTAVAVRARAKGLAWLKFAGGAFDGTIKKFFTDEQLNSLQQVLDVKEPCIIFFAADTWEISLKALGAVRDVVGDKQGLKNPDMIAWAWIVDFPMYEKNEQTGKIDFGHNPFSLPQGGMDALETKNPLDILAHQYDIIANGLELSSGAVRNKDPEVMYKAFDLAGYGKKQVDEKFGHMIDAFEFGAPPHCGFAPGIERLVMLLRNEPNIRAVMAFPKNQKAEEPMMGSPGEVDDAQLKELGIELRKEK</sequence>
<dbReference type="GO" id="GO:0005524">
    <property type="term" value="F:ATP binding"/>
    <property type="evidence" value="ECO:0007669"/>
    <property type="project" value="UniProtKB-UniRule"/>
</dbReference>
<evidence type="ECO:0000256" key="7">
    <source>
        <dbReference type="HAMAP-Rule" id="MF_00044"/>
    </source>
</evidence>
<keyword evidence="5 7" id="KW-0648">Protein biosynthesis</keyword>
<dbReference type="GO" id="GO:0003676">
    <property type="term" value="F:nucleic acid binding"/>
    <property type="evidence" value="ECO:0007669"/>
    <property type="project" value="InterPro"/>
</dbReference>
<reference evidence="10" key="1">
    <citation type="submission" date="2017-09" db="EMBL/GenBank/DDBJ databases">
        <title>Depth-based differentiation of microbial function through sediment-hosted aquifers and enrichment of novel symbionts in the deep terrestrial subsurface.</title>
        <authorList>
            <person name="Probst A.J."/>
            <person name="Ladd B."/>
            <person name="Jarett J.K."/>
            <person name="Geller-Mcgrath D.E."/>
            <person name="Sieber C.M.K."/>
            <person name="Emerson J.B."/>
            <person name="Anantharaman K."/>
            <person name="Thomas B.C."/>
            <person name="Malmstrom R."/>
            <person name="Stieglmeier M."/>
            <person name="Klingl A."/>
            <person name="Woyke T."/>
            <person name="Ryan C.M."/>
            <person name="Banfield J.F."/>
        </authorList>
    </citation>
    <scope>NUCLEOTIDE SEQUENCE [LARGE SCALE GENOMIC DNA]</scope>
</reference>
<dbReference type="InterPro" id="IPR002312">
    <property type="entry name" value="Asp/Asn-tRNA-synth_IIb"/>
</dbReference>
<keyword evidence="3 7" id="KW-0547">Nucleotide-binding</keyword>
<feature type="binding site" evidence="7">
    <location>
        <begin position="222"/>
        <end position="224"/>
    </location>
    <ligand>
        <name>ATP</name>
        <dbReference type="ChEBI" id="CHEBI:30616"/>
    </ligand>
</feature>
<comment type="similarity">
    <text evidence="1 7">Belongs to the class-II aminoacyl-tRNA synthetase family. Type 1 subfamily.</text>
</comment>
<dbReference type="InterPro" id="IPR047089">
    <property type="entry name" value="Asp-tRNA-ligase_1_N"/>
</dbReference>
<dbReference type="InterPro" id="IPR004115">
    <property type="entry name" value="GAD-like_sf"/>
</dbReference>
<dbReference type="GO" id="GO:0006422">
    <property type="term" value="P:aspartyl-tRNA aminoacylation"/>
    <property type="evidence" value="ECO:0007669"/>
    <property type="project" value="UniProtKB-UniRule"/>
</dbReference>
<comment type="subcellular location">
    <subcellularLocation>
        <location evidence="7">Cytoplasm</location>
    </subcellularLocation>
</comment>
<dbReference type="Pfam" id="PF02938">
    <property type="entry name" value="GAD"/>
    <property type="match status" value="1"/>
</dbReference>
<keyword evidence="2 7" id="KW-0436">Ligase</keyword>
<dbReference type="NCBIfam" id="NF001750">
    <property type="entry name" value="PRK00476.1"/>
    <property type="match status" value="1"/>
</dbReference>
<organism evidence="9 10">
    <name type="scientific">Candidatus Magasanikbacteria bacterium CG10_big_fil_rev_8_21_14_0_10_47_10</name>
    <dbReference type="NCBI Taxonomy" id="1974652"/>
    <lineage>
        <taxon>Bacteria</taxon>
        <taxon>Candidatus Magasanikiibacteriota</taxon>
    </lineage>
</organism>
<dbReference type="SUPFAM" id="SSF55681">
    <property type="entry name" value="Class II aaRS and biotin synthetases"/>
    <property type="match status" value="1"/>
</dbReference>
<dbReference type="InterPro" id="IPR045864">
    <property type="entry name" value="aa-tRNA-synth_II/BPL/LPL"/>
</dbReference>
<feature type="binding site" evidence="7">
    <location>
        <position position="176"/>
    </location>
    <ligand>
        <name>L-aspartate</name>
        <dbReference type="ChEBI" id="CHEBI:29991"/>
    </ligand>
</feature>
<dbReference type="SUPFAM" id="SSF55261">
    <property type="entry name" value="GAD domain-like"/>
    <property type="match status" value="1"/>
</dbReference>
<feature type="binding site" evidence="7">
    <location>
        <position position="222"/>
    </location>
    <ligand>
        <name>L-aspartate</name>
        <dbReference type="ChEBI" id="CHEBI:29991"/>
    </ligand>
</feature>
<dbReference type="Gene3D" id="3.30.930.10">
    <property type="entry name" value="Bira Bifunctional Protein, Domain 2"/>
    <property type="match status" value="1"/>
</dbReference>
<comment type="function">
    <text evidence="7">Catalyzes the attachment of L-aspartate to tRNA(Asp) in a two-step reaction: L-aspartate is first activated by ATP to form Asp-AMP and then transferred to the acceptor end of tRNA(Asp).</text>
</comment>
<feature type="domain" description="Aminoacyl-transfer RNA synthetases class-II family profile" evidence="8">
    <location>
        <begin position="146"/>
        <end position="555"/>
    </location>
</feature>
<dbReference type="Proteomes" id="UP000230154">
    <property type="component" value="Unassembled WGS sequence"/>
</dbReference>
<keyword evidence="4 7" id="KW-0067">ATP-binding</keyword>
<evidence type="ECO:0000256" key="6">
    <source>
        <dbReference type="ARBA" id="ARBA00023146"/>
    </source>
</evidence>
<evidence type="ECO:0000313" key="9">
    <source>
        <dbReference type="EMBL" id="PIR74038.1"/>
    </source>
</evidence>
<comment type="catalytic activity">
    <reaction evidence="7">
        <text>tRNA(Asp) + L-aspartate + ATP = L-aspartyl-tRNA(Asp) + AMP + diphosphate</text>
        <dbReference type="Rhea" id="RHEA:19649"/>
        <dbReference type="Rhea" id="RHEA-COMP:9660"/>
        <dbReference type="Rhea" id="RHEA-COMP:9678"/>
        <dbReference type="ChEBI" id="CHEBI:29991"/>
        <dbReference type="ChEBI" id="CHEBI:30616"/>
        <dbReference type="ChEBI" id="CHEBI:33019"/>
        <dbReference type="ChEBI" id="CHEBI:78442"/>
        <dbReference type="ChEBI" id="CHEBI:78516"/>
        <dbReference type="ChEBI" id="CHEBI:456215"/>
        <dbReference type="EC" id="6.1.1.12"/>
    </reaction>
</comment>
<comment type="caution">
    <text evidence="9">The sequence shown here is derived from an EMBL/GenBank/DDBJ whole genome shotgun (WGS) entry which is preliminary data.</text>
</comment>
<dbReference type="EMBL" id="PFCB01000030">
    <property type="protein sequence ID" value="PIR74038.1"/>
    <property type="molecule type" value="Genomic_DNA"/>
</dbReference>
<dbReference type="GO" id="GO:0004815">
    <property type="term" value="F:aspartate-tRNA ligase activity"/>
    <property type="evidence" value="ECO:0007669"/>
    <property type="project" value="UniProtKB-UniRule"/>
</dbReference>
<dbReference type="PROSITE" id="PS50862">
    <property type="entry name" value="AA_TRNA_LIGASE_II"/>
    <property type="match status" value="1"/>
</dbReference>
<evidence type="ECO:0000256" key="1">
    <source>
        <dbReference type="ARBA" id="ARBA00006303"/>
    </source>
</evidence>
<dbReference type="Gene3D" id="3.30.1360.30">
    <property type="entry name" value="GAD-like domain"/>
    <property type="match status" value="1"/>
</dbReference>
<evidence type="ECO:0000259" key="8">
    <source>
        <dbReference type="PROSITE" id="PS50862"/>
    </source>
</evidence>
<name>A0A2H0TPE5_9BACT</name>
<dbReference type="CDD" id="cd04317">
    <property type="entry name" value="EcAspRS_like_N"/>
    <property type="match status" value="1"/>
</dbReference>
<dbReference type="InterPro" id="IPR004524">
    <property type="entry name" value="Asp-tRNA-ligase_1"/>
</dbReference>
<feature type="binding site" evidence="7">
    <location>
        <begin position="534"/>
        <end position="537"/>
    </location>
    <ligand>
        <name>ATP</name>
        <dbReference type="ChEBI" id="CHEBI:30616"/>
    </ligand>
</feature>
<dbReference type="PANTHER" id="PTHR22594:SF5">
    <property type="entry name" value="ASPARTATE--TRNA LIGASE, MITOCHONDRIAL"/>
    <property type="match status" value="1"/>
</dbReference>